<dbReference type="InterPro" id="IPR043128">
    <property type="entry name" value="Rev_trsase/Diguanyl_cyclase"/>
</dbReference>
<proteinExistence type="predicted"/>
<name>A0A8R2QY35_BOMMO</name>
<dbReference type="Pfam" id="PF00078">
    <property type="entry name" value="RVT_1"/>
    <property type="match status" value="1"/>
</dbReference>
<reference evidence="3" key="1">
    <citation type="journal article" date="2008" name="Insect Biochem. Mol. Biol.">
        <title>The genome of a lepidopteran model insect, the silkworm Bombyx mori.</title>
        <authorList>
            <consortium name="International Silkworm Genome Consortium"/>
        </authorList>
    </citation>
    <scope>NUCLEOTIDE SEQUENCE [LARGE SCALE GENOMIC DNA]</scope>
    <source>
        <strain evidence="3">p50T</strain>
    </source>
</reference>
<dbReference type="EnsemblMetazoa" id="XM_038012207.1">
    <property type="protein sequence ID" value="XP_037868135.1"/>
    <property type="gene ID" value="LOC119628758"/>
</dbReference>
<dbReference type="GO" id="GO:0071897">
    <property type="term" value="P:DNA biosynthetic process"/>
    <property type="evidence" value="ECO:0007669"/>
    <property type="project" value="UniProtKB-ARBA"/>
</dbReference>
<evidence type="ECO:0000313" key="2">
    <source>
        <dbReference type="EnsemblMetazoa" id="XP_037868135.1"/>
    </source>
</evidence>
<evidence type="ECO:0000313" key="3">
    <source>
        <dbReference type="Proteomes" id="UP000005204"/>
    </source>
</evidence>
<reference evidence="2" key="2">
    <citation type="submission" date="2022-06" db="UniProtKB">
        <authorList>
            <consortium name="EnsemblMetazoa"/>
        </authorList>
    </citation>
    <scope>IDENTIFICATION</scope>
    <source>
        <strain evidence="2">p50T (Dazao)</strain>
    </source>
</reference>
<dbReference type="PROSITE" id="PS50878">
    <property type="entry name" value="RT_POL"/>
    <property type="match status" value="1"/>
</dbReference>
<dbReference type="Gene3D" id="3.30.70.270">
    <property type="match status" value="1"/>
</dbReference>
<dbReference type="InterPro" id="IPR000477">
    <property type="entry name" value="RT_dom"/>
</dbReference>
<dbReference type="InterPro" id="IPR043502">
    <property type="entry name" value="DNA/RNA_pol_sf"/>
</dbReference>
<feature type="domain" description="Reverse transcriptase" evidence="1">
    <location>
        <begin position="1"/>
        <end position="146"/>
    </location>
</feature>
<dbReference type="PANTHER" id="PTHR47027">
    <property type="entry name" value="REVERSE TRANSCRIPTASE DOMAIN-CONTAINING PROTEIN"/>
    <property type="match status" value="1"/>
</dbReference>
<keyword evidence="3" id="KW-1185">Reference proteome</keyword>
<dbReference type="AlphaFoldDB" id="A0A8R2QY35"/>
<dbReference type="SUPFAM" id="SSF56672">
    <property type="entry name" value="DNA/RNA polymerases"/>
    <property type="match status" value="1"/>
</dbReference>
<organism evidence="2 3">
    <name type="scientific">Bombyx mori</name>
    <name type="common">Silk moth</name>
    <dbReference type="NCBI Taxonomy" id="7091"/>
    <lineage>
        <taxon>Eukaryota</taxon>
        <taxon>Metazoa</taxon>
        <taxon>Ecdysozoa</taxon>
        <taxon>Arthropoda</taxon>
        <taxon>Hexapoda</taxon>
        <taxon>Insecta</taxon>
        <taxon>Pterygota</taxon>
        <taxon>Neoptera</taxon>
        <taxon>Endopterygota</taxon>
        <taxon>Lepidoptera</taxon>
        <taxon>Glossata</taxon>
        <taxon>Ditrysia</taxon>
        <taxon>Bombycoidea</taxon>
        <taxon>Bombycidae</taxon>
        <taxon>Bombycinae</taxon>
        <taxon>Bombyx</taxon>
    </lineage>
</organism>
<protein>
    <recommendedName>
        <fullName evidence="1">Reverse transcriptase domain-containing protein</fullName>
    </recommendedName>
</protein>
<dbReference type="Proteomes" id="UP000005204">
    <property type="component" value="Unassembled WGS sequence"/>
</dbReference>
<dbReference type="PANTHER" id="PTHR47027:SF28">
    <property type="entry name" value="ENDONUCLEASE-REVERSE TRANSCRIPTASE"/>
    <property type="match status" value="1"/>
</dbReference>
<accession>A0A8R2QY35</accession>
<evidence type="ECO:0000259" key="1">
    <source>
        <dbReference type="PROSITE" id="PS50878"/>
    </source>
</evidence>
<sequence length="199" mass="21851">MKVKGVPGKYQRLVRAMYGRASTYVRSAAGDSDEFSVAVGLHQGSALSPYLFILIMDALTSDIQEEAPWCMLFADDIILVGEEGPEIQRRLAKWKERLENVGLKISRTKTKHMFCDFGGSSDFTPIALDGVSLPVCSDFKYLGSILQNDGNIDRDVTNRINAAIFITSTGKNMPSKDHALGIPFKLSDHPSNGLRLGLP</sequence>